<sequence>MAPPSSALQVFAVEGITRSIFFYLGLSSLDSLLHAFQATSELQGYLQDSALWTELSILHFQGQRDLELRFLALPTRDRGWEWA</sequence>
<feature type="non-terminal residue" evidence="1">
    <location>
        <position position="83"/>
    </location>
</feature>
<evidence type="ECO:0000313" key="1">
    <source>
        <dbReference type="EMBL" id="ETO70174.1"/>
    </source>
</evidence>
<dbReference type="AlphaFoldDB" id="A0A080ZU63"/>
<accession>A0A080ZU63</accession>
<dbReference type="OrthoDB" id="6133115at2759"/>
<dbReference type="EMBL" id="ANJA01002400">
    <property type="protein sequence ID" value="ETO70174.1"/>
    <property type="molecule type" value="Genomic_DNA"/>
</dbReference>
<proteinExistence type="predicted"/>
<protein>
    <submittedName>
        <fullName evidence="1">Uncharacterized protein</fullName>
    </submittedName>
</protein>
<name>A0A080ZU63_PHYNI</name>
<reference evidence="1 2" key="1">
    <citation type="submission" date="2013-11" db="EMBL/GenBank/DDBJ databases">
        <title>The Genome Sequence of Phytophthora parasitica P1976.</title>
        <authorList>
            <consortium name="The Broad Institute Genomics Platform"/>
            <person name="Russ C."/>
            <person name="Tyler B."/>
            <person name="Panabieres F."/>
            <person name="Shan W."/>
            <person name="Tripathy S."/>
            <person name="Grunwald N."/>
            <person name="Machado M."/>
            <person name="Johnson C.S."/>
            <person name="Walker B."/>
            <person name="Young S."/>
            <person name="Zeng Q."/>
            <person name="Gargeya S."/>
            <person name="Fitzgerald M."/>
            <person name="Haas B."/>
            <person name="Abouelleil A."/>
            <person name="Allen A.W."/>
            <person name="Alvarado L."/>
            <person name="Arachchi H.M."/>
            <person name="Berlin A.M."/>
            <person name="Chapman S.B."/>
            <person name="Gainer-Dewar J."/>
            <person name="Goldberg J."/>
            <person name="Griggs A."/>
            <person name="Gujja S."/>
            <person name="Hansen M."/>
            <person name="Howarth C."/>
            <person name="Imamovic A."/>
            <person name="Ireland A."/>
            <person name="Larimer J."/>
            <person name="McCowan C."/>
            <person name="Murphy C."/>
            <person name="Pearson M."/>
            <person name="Poon T.W."/>
            <person name="Priest M."/>
            <person name="Roberts A."/>
            <person name="Saif S."/>
            <person name="Shea T."/>
            <person name="Sisk P."/>
            <person name="Sykes S."/>
            <person name="Wortman J."/>
            <person name="Nusbaum C."/>
            <person name="Birren B."/>
        </authorList>
    </citation>
    <scope>NUCLEOTIDE SEQUENCE [LARGE SCALE GENOMIC DNA]</scope>
    <source>
        <strain evidence="1 2">P1976</strain>
    </source>
</reference>
<comment type="caution">
    <text evidence="1">The sequence shown here is derived from an EMBL/GenBank/DDBJ whole genome shotgun (WGS) entry which is preliminary data.</text>
</comment>
<evidence type="ECO:0000313" key="2">
    <source>
        <dbReference type="Proteomes" id="UP000028582"/>
    </source>
</evidence>
<dbReference type="Proteomes" id="UP000028582">
    <property type="component" value="Unassembled WGS sequence"/>
</dbReference>
<organism evidence="1 2">
    <name type="scientific">Phytophthora nicotianae P1976</name>
    <dbReference type="NCBI Taxonomy" id="1317066"/>
    <lineage>
        <taxon>Eukaryota</taxon>
        <taxon>Sar</taxon>
        <taxon>Stramenopiles</taxon>
        <taxon>Oomycota</taxon>
        <taxon>Peronosporomycetes</taxon>
        <taxon>Peronosporales</taxon>
        <taxon>Peronosporaceae</taxon>
        <taxon>Phytophthora</taxon>
    </lineage>
</organism>
<gene>
    <name evidence="1" type="ORF">F444_13319</name>
</gene>